<dbReference type="PANTHER" id="PTHR30055">
    <property type="entry name" value="HTH-TYPE TRANSCRIPTIONAL REGULATOR RUTR"/>
    <property type="match status" value="1"/>
</dbReference>
<accession>A0A271LQI7</accession>
<dbReference type="Gene3D" id="1.10.357.10">
    <property type="entry name" value="Tetracycline Repressor, domain 2"/>
    <property type="match status" value="1"/>
</dbReference>
<dbReference type="AlphaFoldDB" id="A0A271LQI7"/>
<dbReference type="SUPFAM" id="SSF46689">
    <property type="entry name" value="Homeodomain-like"/>
    <property type="match status" value="1"/>
</dbReference>
<dbReference type="Pfam" id="PF21597">
    <property type="entry name" value="TetR_C_43"/>
    <property type="match status" value="1"/>
</dbReference>
<dbReference type="GO" id="GO:0000976">
    <property type="term" value="F:transcription cis-regulatory region binding"/>
    <property type="evidence" value="ECO:0007669"/>
    <property type="project" value="TreeGrafter"/>
</dbReference>
<evidence type="ECO:0000256" key="4">
    <source>
        <dbReference type="PROSITE-ProRule" id="PRU00335"/>
    </source>
</evidence>
<dbReference type="OrthoDB" id="2356263at2"/>
<evidence type="ECO:0000256" key="3">
    <source>
        <dbReference type="ARBA" id="ARBA00023163"/>
    </source>
</evidence>
<proteinExistence type="predicted"/>
<feature type="DNA-binding region" description="H-T-H motif" evidence="4">
    <location>
        <begin position="37"/>
        <end position="56"/>
    </location>
</feature>
<dbReference type="EMBL" id="NPKJ01000041">
    <property type="protein sequence ID" value="PAQ09428.1"/>
    <property type="molecule type" value="Genomic_DNA"/>
</dbReference>
<keyword evidence="7" id="KW-1185">Reference proteome</keyword>
<keyword evidence="1" id="KW-0805">Transcription regulation</keyword>
<evidence type="ECO:0000259" key="5">
    <source>
        <dbReference type="PROSITE" id="PS50977"/>
    </source>
</evidence>
<organism evidence="6 7">
    <name type="scientific">Mesorhizobium temperatum</name>
    <dbReference type="NCBI Taxonomy" id="241416"/>
    <lineage>
        <taxon>Bacteria</taxon>
        <taxon>Pseudomonadati</taxon>
        <taxon>Pseudomonadota</taxon>
        <taxon>Alphaproteobacteria</taxon>
        <taxon>Hyphomicrobiales</taxon>
        <taxon>Phyllobacteriaceae</taxon>
        <taxon>Mesorhizobium</taxon>
    </lineage>
</organism>
<feature type="domain" description="HTH tetR-type" evidence="5">
    <location>
        <begin position="14"/>
        <end position="74"/>
    </location>
</feature>
<dbReference type="InterPro" id="IPR009057">
    <property type="entry name" value="Homeodomain-like_sf"/>
</dbReference>
<name>A0A271LQI7_9HYPH</name>
<reference evidence="6 7" key="1">
    <citation type="submission" date="2017-08" db="EMBL/GenBank/DDBJ databases">
        <title>Mesorhizobium wenxinae sp. nov., a novel rhizobial species isolated from root nodules of chickpea (Cicer arietinum L.).</title>
        <authorList>
            <person name="Zhang J."/>
        </authorList>
    </citation>
    <scope>NUCLEOTIDE SEQUENCE [LARGE SCALE GENOMIC DNA]</scope>
    <source>
        <strain evidence="6 7">SDW018</strain>
    </source>
</reference>
<dbReference type="InterPro" id="IPR050109">
    <property type="entry name" value="HTH-type_TetR-like_transc_reg"/>
</dbReference>
<dbReference type="PANTHER" id="PTHR30055:SF234">
    <property type="entry name" value="HTH-TYPE TRANSCRIPTIONAL REGULATOR BETI"/>
    <property type="match status" value="1"/>
</dbReference>
<dbReference type="Proteomes" id="UP000216442">
    <property type="component" value="Unassembled WGS sequence"/>
</dbReference>
<evidence type="ECO:0000313" key="7">
    <source>
        <dbReference type="Proteomes" id="UP000216442"/>
    </source>
</evidence>
<gene>
    <name evidence="6" type="ORF">CIT26_12850</name>
</gene>
<evidence type="ECO:0000313" key="6">
    <source>
        <dbReference type="EMBL" id="PAQ09428.1"/>
    </source>
</evidence>
<dbReference type="InterPro" id="IPR001647">
    <property type="entry name" value="HTH_TetR"/>
</dbReference>
<evidence type="ECO:0000256" key="1">
    <source>
        <dbReference type="ARBA" id="ARBA00023015"/>
    </source>
</evidence>
<dbReference type="InterPro" id="IPR049445">
    <property type="entry name" value="TetR_SbtR-like_C"/>
</dbReference>
<dbReference type="Pfam" id="PF00440">
    <property type="entry name" value="TetR_N"/>
    <property type="match status" value="1"/>
</dbReference>
<dbReference type="InterPro" id="IPR036271">
    <property type="entry name" value="Tet_transcr_reg_TetR-rel_C_sf"/>
</dbReference>
<protein>
    <submittedName>
        <fullName evidence="6">TetR family transcriptional regulator</fullName>
    </submittedName>
</protein>
<dbReference type="GO" id="GO:0003700">
    <property type="term" value="F:DNA-binding transcription factor activity"/>
    <property type="evidence" value="ECO:0007669"/>
    <property type="project" value="TreeGrafter"/>
</dbReference>
<evidence type="ECO:0000256" key="2">
    <source>
        <dbReference type="ARBA" id="ARBA00023125"/>
    </source>
</evidence>
<comment type="caution">
    <text evidence="6">The sequence shown here is derived from an EMBL/GenBank/DDBJ whole genome shotgun (WGS) entry which is preliminary data.</text>
</comment>
<dbReference type="PROSITE" id="PS50977">
    <property type="entry name" value="HTH_TETR_2"/>
    <property type="match status" value="1"/>
</dbReference>
<dbReference type="PRINTS" id="PR00455">
    <property type="entry name" value="HTHTETR"/>
</dbReference>
<keyword evidence="2 4" id="KW-0238">DNA-binding</keyword>
<keyword evidence="3" id="KW-0804">Transcription</keyword>
<dbReference type="SUPFAM" id="SSF48498">
    <property type="entry name" value="Tetracyclin repressor-like, C-terminal domain"/>
    <property type="match status" value="1"/>
</dbReference>
<sequence>MPKLWNETIDAHRRAVRDATLDTTAALVAKHGLLSVTMAKIAEETGIGRATLYKYFPDVEAILIAWHERQVASHLEHLTAIRDQAGDAGERLEAVLEAYAFISHEHHGTELAARLHRGEHIVKAQHHLHQLIRDLLAEGAATGDLRDDVAPDELATYCLHALMAASSLPSKAAVRRLVTVTLAGLKPPRRSDGGLGCADLSDAPQSRS</sequence>